<dbReference type="RefSeq" id="WP_188849432.1">
    <property type="nucleotide sequence ID" value="NZ_BMJJ01000002.1"/>
</dbReference>
<dbReference type="Pfam" id="PF12244">
    <property type="entry name" value="DUF3606"/>
    <property type="match status" value="1"/>
</dbReference>
<dbReference type="AlphaFoldDB" id="A0A916XTF9"/>
<evidence type="ECO:0000313" key="2">
    <source>
        <dbReference type="Proteomes" id="UP000613160"/>
    </source>
</evidence>
<keyword evidence="2" id="KW-1185">Reference proteome</keyword>
<dbReference type="InterPro" id="IPR022037">
    <property type="entry name" value="DUF3606"/>
</dbReference>
<organism evidence="1 2">
    <name type="scientific">Aureimonas glaciei</name>
    <dbReference type="NCBI Taxonomy" id="1776957"/>
    <lineage>
        <taxon>Bacteria</taxon>
        <taxon>Pseudomonadati</taxon>
        <taxon>Pseudomonadota</taxon>
        <taxon>Alphaproteobacteria</taxon>
        <taxon>Hyphomicrobiales</taxon>
        <taxon>Aurantimonadaceae</taxon>
        <taxon>Aureimonas</taxon>
    </lineage>
</organism>
<dbReference type="Proteomes" id="UP000613160">
    <property type="component" value="Unassembled WGS sequence"/>
</dbReference>
<reference evidence="1" key="1">
    <citation type="journal article" date="2014" name="Int. J. Syst. Evol. Microbiol.">
        <title>Complete genome sequence of Corynebacterium casei LMG S-19264T (=DSM 44701T), isolated from a smear-ripened cheese.</title>
        <authorList>
            <consortium name="US DOE Joint Genome Institute (JGI-PGF)"/>
            <person name="Walter F."/>
            <person name="Albersmeier A."/>
            <person name="Kalinowski J."/>
            <person name="Ruckert C."/>
        </authorList>
    </citation>
    <scope>NUCLEOTIDE SEQUENCE</scope>
    <source>
        <strain evidence="1">CGMCC 1.15493</strain>
    </source>
</reference>
<protein>
    <submittedName>
        <fullName evidence="1">DUF3606 domain-containing protein</fullName>
    </submittedName>
</protein>
<dbReference type="EMBL" id="BMJJ01000002">
    <property type="protein sequence ID" value="GGD08700.1"/>
    <property type="molecule type" value="Genomic_DNA"/>
</dbReference>
<gene>
    <name evidence="1" type="ORF">GCM10011335_09480</name>
</gene>
<sequence>MAEKQTPRGRAQDRAKVAGGQAYEVAYEAKKEGVSRGDVREAVKGVGNSRKKVEEQLEKDE</sequence>
<name>A0A916XTF9_9HYPH</name>
<comment type="caution">
    <text evidence="1">The sequence shown here is derived from an EMBL/GenBank/DDBJ whole genome shotgun (WGS) entry which is preliminary data.</text>
</comment>
<reference evidence="1" key="2">
    <citation type="submission" date="2020-09" db="EMBL/GenBank/DDBJ databases">
        <authorList>
            <person name="Sun Q."/>
            <person name="Zhou Y."/>
        </authorList>
    </citation>
    <scope>NUCLEOTIDE SEQUENCE</scope>
    <source>
        <strain evidence="1">CGMCC 1.15493</strain>
    </source>
</reference>
<evidence type="ECO:0000313" key="1">
    <source>
        <dbReference type="EMBL" id="GGD08700.1"/>
    </source>
</evidence>
<proteinExistence type="predicted"/>
<accession>A0A916XTF9</accession>